<reference evidence="5 6" key="1">
    <citation type="journal article" date="2014" name="Genome Announc.">
        <title>Whole-Genome Sequence of Streptococcus suis Serotype 4 Reference Strain 6407.</title>
        <authorList>
            <person name="Wang K."/>
            <person name="Chen J."/>
            <person name="Yao H."/>
            <person name="Lu C."/>
        </authorList>
    </citation>
    <scope>NUCLEOTIDE SEQUENCE [LARGE SCALE GENOMIC DNA]</scope>
    <source>
        <strain evidence="5">6407</strain>
    </source>
</reference>
<dbReference type="PROSITE" id="PS50987">
    <property type="entry name" value="HTH_ARSR_2"/>
    <property type="match status" value="1"/>
</dbReference>
<evidence type="ECO:0000313" key="6">
    <source>
        <dbReference type="Proteomes" id="UP000028185"/>
    </source>
</evidence>
<protein>
    <submittedName>
        <fullName evidence="5">ArsR family transcriptional regulator</fullName>
    </submittedName>
</protein>
<dbReference type="RefSeq" id="WP_002936205.1">
    <property type="nucleotide sequence ID" value="NZ_ALLE01000013.1"/>
</dbReference>
<dbReference type="GO" id="GO:0003677">
    <property type="term" value="F:DNA binding"/>
    <property type="evidence" value="ECO:0007669"/>
    <property type="project" value="UniProtKB-KW"/>
</dbReference>
<dbReference type="InterPro" id="IPR036390">
    <property type="entry name" value="WH_DNA-bd_sf"/>
</dbReference>
<dbReference type="GeneID" id="8154217"/>
<evidence type="ECO:0000259" key="4">
    <source>
        <dbReference type="PROSITE" id="PS50987"/>
    </source>
</evidence>
<sequence length="92" mass="10312">MGLSETLKAISAPIRRQILDSLKSGPKSAGEIVEQFQLTGATVSHHLSTLKKAGLILEEKQKNFIYYRLNYTVFEEVLVWIASFGGQQDEEN</sequence>
<feature type="domain" description="HTH arsR-type" evidence="4">
    <location>
        <begin position="1"/>
        <end position="89"/>
    </location>
</feature>
<dbReference type="InterPro" id="IPR047796">
    <property type="entry name" value="SdpR-like_repress"/>
</dbReference>
<gene>
    <name evidence="5" type="ORF">ID09_08170</name>
</gene>
<dbReference type="InterPro" id="IPR036388">
    <property type="entry name" value="WH-like_DNA-bd_sf"/>
</dbReference>
<dbReference type="GO" id="GO:0003700">
    <property type="term" value="F:DNA-binding transcription factor activity"/>
    <property type="evidence" value="ECO:0007669"/>
    <property type="project" value="InterPro"/>
</dbReference>
<evidence type="ECO:0000256" key="1">
    <source>
        <dbReference type="ARBA" id="ARBA00023015"/>
    </source>
</evidence>
<dbReference type="InterPro" id="IPR001845">
    <property type="entry name" value="HTH_ArsR_DNA-bd_dom"/>
</dbReference>
<dbReference type="EMBL" id="CP008921">
    <property type="protein sequence ID" value="AIG43992.1"/>
    <property type="molecule type" value="Genomic_DNA"/>
</dbReference>
<dbReference type="PATRIC" id="fig|1214179.4.peg.1613"/>
<keyword evidence="3" id="KW-0804">Transcription</keyword>
<dbReference type="InterPro" id="IPR011991">
    <property type="entry name" value="ArsR-like_HTH"/>
</dbReference>
<keyword evidence="2" id="KW-0238">DNA-binding</keyword>
<accession>A0A075SF60</accession>
<dbReference type="AlphaFoldDB" id="A0A075SF60"/>
<evidence type="ECO:0000313" key="5">
    <source>
        <dbReference type="EMBL" id="AIG43992.1"/>
    </source>
</evidence>
<dbReference type="Gene3D" id="1.10.10.10">
    <property type="entry name" value="Winged helix-like DNA-binding domain superfamily/Winged helix DNA-binding domain"/>
    <property type="match status" value="1"/>
</dbReference>
<keyword evidence="1" id="KW-0805">Transcription regulation</keyword>
<dbReference type="PRINTS" id="PR00778">
    <property type="entry name" value="HTHARSR"/>
</dbReference>
<dbReference type="CDD" id="cd00090">
    <property type="entry name" value="HTH_ARSR"/>
    <property type="match status" value="1"/>
</dbReference>
<dbReference type="PANTHER" id="PTHR33154:SF33">
    <property type="entry name" value="TRANSCRIPTIONAL REPRESSOR SDPR"/>
    <property type="match status" value="1"/>
</dbReference>
<dbReference type="NCBIfam" id="NF033788">
    <property type="entry name" value="HTH_metalloreg"/>
    <property type="match status" value="1"/>
</dbReference>
<proteinExistence type="predicted"/>
<name>A0A075SF60_STRSU</name>
<organism evidence="5 6">
    <name type="scientific">Streptococcus suis 6407</name>
    <dbReference type="NCBI Taxonomy" id="1214179"/>
    <lineage>
        <taxon>Bacteria</taxon>
        <taxon>Bacillati</taxon>
        <taxon>Bacillota</taxon>
        <taxon>Bacilli</taxon>
        <taxon>Lactobacillales</taxon>
        <taxon>Streptococcaceae</taxon>
        <taxon>Streptococcus</taxon>
    </lineage>
</organism>
<dbReference type="HOGENOM" id="CLU_097806_3_4_9"/>
<dbReference type="Pfam" id="PF01022">
    <property type="entry name" value="HTH_5"/>
    <property type="match status" value="1"/>
</dbReference>
<dbReference type="Proteomes" id="UP000028185">
    <property type="component" value="Chromosome"/>
</dbReference>
<evidence type="ECO:0000256" key="2">
    <source>
        <dbReference type="ARBA" id="ARBA00023125"/>
    </source>
</evidence>
<dbReference type="SMART" id="SM00418">
    <property type="entry name" value="HTH_ARSR"/>
    <property type="match status" value="1"/>
</dbReference>
<evidence type="ECO:0000256" key="3">
    <source>
        <dbReference type="ARBA" id="ARBA00023163"/>
    </source>
</evidence>
<dbReference type="PANTHER" id="PTHR33154">
    <property type="entry name" value="TRANSCRIPTIONAL REGULATOR, ARSR FAMILY"/>
    <property type="match status" value="1"/>
</dbReference>
<dbReference type="SUPFAM" id="SSF46785">
    <property type="entry name" value="Winged helix' DNA-binding domain"/>
    <property type="match status" value="1"/>
</dbReference>
<dbReference type="InterPro" id="IPR051081">
    <property type="entry name" value="HTH_MetalResp_TranReg"/>
</dbReference>
<dbReference type="NCBIfam" id="NF033789">
    <property type="entry name" value="repress_SdpR"/>
    <property type="match status" value="1"/>
</dbReference>